<proteinExistence type="predicted"/>
<evidence type="ECO:0000313" key="2">
    <source>
        <dbReference type="EMBL" id="GMN59333.1"/>
    </source>
</evidence>
<gene>
    <name evidence="2" type="ORF">TIFTF001_028432</name>
</gene>
<evidence type="ECO:0000313" key="3">
    <source>
        <dbReference type="Proteomes" id="UP001187192"/>
    </source>
</evidence>
<dbReference type="AlphaFoldDB" id="A0AA88DQ07"/>
<dbReference type="Proteomes" id="UP001187192">
    <property type="component" value="Unassembled WGS sequence"/>
</dbReference>
<comment type="caution">
    <text evidence="2">The sequence shown here is derived from an EMBL/GenBank/DDBJ whole genome shotgun (WGS) entry which is preliminary data.</text>
</comment>
<keyword evidence="3" id="KW-1185">Reference proteome</keyword>
<name>A0AA88DQ07_FICCA</name>
<reference evidence="2" key="1">
    <citation type="submission" date="2023-07" db="EMBL/GenBank/DDBJ databases">
        <title>draft genome sequence of fig (Ficus carica).</title>
        <authorList>
            <person name="Takahashi T."/>
            <person name="Nishimura K."/>
        </authorList>
    </citation>
    <scope>NUCLEOTIDE SEQUENCE</scope>
</reference>
<accession>A0AA88DQ07</accession>
<feature type="region of interest" description="Disordered" evidence="1">
    <location>
        <begin position="42"/>
        <end position="72"/>
    </location>
</feature>
<evidence type="ECO:0000256" key="1">
    <source>
        <dbReference type="SAM" id="MobiDB-lite"/>
    </source>
</evidence>
<dbReference type="EMBL" id="BTGU01000086">
    <property type="protein sequence ID" value="GMN59333.1"/>
    <property type="molecule type" value="Genomic_DNA"/>
</dbReference>
<sequence>MVIHTSFAERHREEGRSRALKKAALSRFHAFSFKVAAHLANKSAPYPSTTPEPQPSASPPSGQPIDGARRTIGRQPHVSFLAIVNRFIVVVWPQREKARARGRVGEREREAERESERERARARGREREPEIESQREPSDSELQECKNLREREREMRD</sequence>
<feature type="compositionally biased region" description="Pro residues" evidence="1">
    <location>
        <begin position="48"/>
        <end position="62"/>
    </location>
</feature>
<feature type="region of interest" description="Disordered" evidence="1">
    <location>
        <begin position="95"/>
        <end position="157"/>
    </location>
</feature>
<organism evidence="2 3">
    <name type="scientific">Ficus carica</name>
    <name type="common">Common fig</name>
    <dbReference type="NCBI Taxonomy" id="3494"/>
    <lineage>
        <taxon>Eukaryota</taxon>
        <taxon>Viridiplantae</taxon>
        <taxon>Streptophyta</taxon>
        <taxon>Embryophyta</taxon>
        <taxon>Tracheophyta</taxon>
        <taxon>Spermatophyta</taxon>
        <taxon>Magnoliopsida</taxon>
        <taxon>eudicotyledons</taxon>
        <taxon>Gunneridae</taxon>
        <taxon>Pentapetalae</taxon>
        <taxon>rosids</taxon>
        <taxon>fabids</taxon>
        <taxon>Rosales</taxon>
        <taxon>Moraceae</taxon>
        <taxon>Ficeae</taxon>
        <taxon>Ficus</taxon>
    </lineage>
</organism>
<protein>
    <submittedName>
        <fullName evidence="2">Uncharacterized protein</fullName>
    </submittedName>
</protein>